<dbReference type="Gene3D" id="2.120.10.30">
    <property type="entry name" value="TolB, C-terminal domain"/>
    <property type="match status" value="1"/>
</dbReference>
<evidence type="ECO:0000313" key="3">
    <source>
        <dbReference type="EMBL" id="MFC3195106.1"/>
    </source>
</evidence>
<sequence>MIYRHLTPRLTVFLLAGLLSAAGSLHAFSLAEEISGHSPSPDVLPVRNPDNFEQVMGSLIDTGVLLIPESTNDRVMAFDPATGDLIDPDFIPADPVNLSTPIQAILAADQNSILVSDQLEDLVQQYDLAGNYLGVFAPAGGVDTNILDNVRGIALDGNNNLLVTVGGGGNDDAIAQFDTSGNFLGNFVANGAGGLDSPFDVIPTAAGEFLVGGINSDNLMRYDGTGSYLADLSSIDTFPEQLYQMTNGNFLVGNFTGTEEGVVEYTSTGTLVGIYDPVSLGGYRGVYELENGNILTTNGSGVHEIDRTGNLVETKISGVSARFITFVQAGSPEPPAPVPGISFWGLMVLILLLMGLTLRFRHTA</sequence>
<keyword evidence="1" id="KW-0812">Transmembrane</keyword>
<dbReference type="Proteomes" id="UP001595533">
    <property type="component" value="Unassembled WGS sequence"/>
</dbReference>
<comment type="caution">
    <text evidence="3">The sequence shown here is derived from an EMBL/GenBank/DDBJ whole genome shotgun (WGS) entry which is preliminary data.</text>
</comment>
<evidence type="ECO:0000256" key="1">
    <source>
        <dbReference type="SAM" id="Phobius"/>
    </source>
</evidence>
<evidence type="ECO:0008006" key="5">
    <source>
        <dbReference type="Google" id="ProtNLM"/>
    </source>
</evidence>
<reference evidence="4" key="1">
    <citation type="journal article" date="2019" name="Int. J. Syst. Evol. Microbiol.">
        <title>The Global Catalogue of Microorganisms (GCM) 10K type strain sequencing project: providing services to taxonomists for standard genome sequencing and annotation.</title>
        <authorList>
            <consortium name="The Broad Institute Genomics Platform"/>
            <consortium name="The Broad Institute Genome Sequencing Center for Infectious Disease"/>
            <person name="Wu L."/>
            <person name="Ma J."/>
        </authorList>
    </citation>
    <scope>NUCLEOTIDE SEQUENCE [LARGE SCALE GENOMIC DNA]</scope>
    <source>
        <strain evidence="4">KCTC 42953</strain>
    </source>
</reference>
<protein>
    <recommendedName>
        <fullName evidence="5">IPTL-CTERM sorting domain-containing protein</fullName>
    </recommendedName>
</protein>
<evidence type="ECO:0000256" key="2">
    <source>
        <dbReference type="SAM" id="SignalP"/>
    </source>
</evidence>
<dbReference type="EMBL" id="JBHRTS010000007">
    <property type="protein sequence ID" value="MFC3195106.1"/>
    <property type="molecule type" value="Genomic_DNA"/>
</dbReference>
<dbReference type="SUPFAM" id="SSF101898">
    <property type="entry name" value="NHL repeat"/>
    <property type="match status" value="1"/>
</dbReference>
<keyword evidence="1" id="KW-0472">Membrane</keyword>
<proteinExistence type="predicted"/>
<dbReference type="InterPro" id="IPR011042">
    <property type="entry name" value="6-blade_b-propeller_TolB-like"/>
</dbReference>
<dbReference type="RefSeq" id="WP_157892860.1">
    <property type="nucleotide sequence ID" value="NZ_JBHRTS010000007.1"/>
</dbReference>
<feature type="signal peptide" evidence="2">
    <location>
        <begin position="1"/>
        <end position="27"/>
    </location>
</feature>
<accession>A0ABV7JAG2</accession>
<organism evidence="3 4">
    <name type="scientific">Marinicella sediminis</name>
    <dbReference type="NCBI Taxonomy" id="1792834"/>
    <lineage>
        <taxon>Bacteria</taxon>
        <taxon>Pseudomonadati</taxon>
        <taxon>Pseudomonadota</taxon>
        <taxon>Gammaproteobacteria</taxon>
        <taxon>Lysobacterales</taxon>
        <taxon>Marinicellaceae</taxon>
        <taxon>Marinicella</taxon>
    </lineage>
</organism>
<gene>
    <name evidence="3" type="ORF">ACFODZ_12710</name>
</gene>
<feature type="chain" id="PRO_5046712667" description="IPTL-CTERM sorting domain-containing protein" evidence="2">
    <location>
        <begin position="28"/>
        <end position="364"/>
    </location>
</feature>
<name>A0ABV7JAG2_9GAMM</name>
<feature type="transmembrane region" description="Helical" evidence="1">
    <location>
        <begin position="341"/>
        <end position="360"/>
    </location>
</feature>
<keyword evidence="1" id="KW-1133">Transmembrane helix</keyword>
<evidence type="ECO:0000313" key="4">
    <source>
        <dbReference type="Proteomes" id="UP001595533"/>
    </source>
</evidence>
<keyword evidence="4" id="KW-1185">Reference proteome</keyword>
<keyword evidence="2" id="KW-0732">Signal</keyword>